<comment type="caution">
    <text evidence="2">The sequence shown here is derived from an EMBL/GenBank/DDBJ whole genome shotgun (WGS) entry which is preliminary data.</text>
</comment>
<reference evidence="3" key="1">
    <citation type="journal article" date="2019" name="Int. J. Syst. Evol. Microbiol.">
        <title>The Global Catalogue of Microorganisms (GCM) 10K type strain sequencing project: providing services to taxonomists for standard genome sequencing and annotation.</title>
        <authorList>
            <consortium name="The Broad Institute Genomics Platform"/>
            <consortium name="The Broad Institute Genome Sequencing Center for Infectious Disease"/>
            <person name="Wu L."/>
            <person name="Ma J."/>
        </authorList>
    </citation>
    <scope>NUCLEOTIDE SEQUENCE [LARGE SCALE GENOMIC DNA]</scope>
    <source>
        <strain evidence="3">JCM 17986</strain>
    </source>
</reference>
<dbReference type="RefSeq" id="WP_345677465.1">
    <property type="nucleotide sequence ID" value="NZ_BAABHS010000016.1"/>
</dbReference>
<accession>A0ABP9HME5</accession>
<organism evidence="2 3">
    <name type="scientific">Yinghuangia aomiensis</name>
    <dbReference type="NCBI Taxonomy" id="676205"/>
    <lineage>
        <taxon>Bacteria</taxon>
        <taxon>Bacillati</taxon>
        <taxon>Actinomycetota</taxon>
        <taxon>Actinomycetes</taxon>
        <taxon>Kitasatosporales</taxon>
        <taxon>Streptomycetaceae</taxon>
        <taxon>Yinghuangia</taxon>
    </lineage>
</organism>
<protein>
    <submittedName>
        <fullName evidence="2">Uncharacterized protein</fullName>
    </submittedName>
</protein>
<feature type="region of interest" description="Disordered" evidence="1">
    <location>
        <begin position="108"/>
        <end position="149"/>
    </location>
</feature>
<evidence type="ECO:0000313" key="2">
    <source>
        <dbReference type="EMBL" id="GAA4973874.1"/>
    </source>
</evidence>
<evidence type="ECO:0000313" key="3">
    <source>
        <dbReference type="Proteomes" id="UP001500466"/>
    </source>
</evidence>
<proteinExistence type="predicted"/>
<gene>
    <name evidence="2" type="ORF">GCM10023205_45520</name>
</gene>
<evidence type="ECO:0000256" key="1">
    <source>
        <dbReference type="SAM" id="MobiDB-lite"/>
    </source>
</evidence>
<dbReference type="Proteomes" id="UP001500466">
    <property type="component" value="Unassembled WGS sequence"/>
</dbReference>
<keyword evidence="3" id="KW-1185">Reference proteome</keyword>
<dbReference type="EMBL" id="BAABHS010000016">
    <property type="protein sequence ID" value="GAA4973874.1"/>
    <property type="molecule type" value="Genomic_DNA"/>
</dbReference>
<sequence length="149" mass="17311">MSRDAEVIVLARGAEEVMEPLTREGGEHSWRGHFVPIEGQWGFDFGWALEFEKMRARKGLLKHLESLPWPRPETVQVLLRDQDDDVFGLWMFQDGKLVEIALPRTERFHQPAPSTDEFEPDPGFLMRTDTGRSLPEQTPMELRDPRPAW</sequence>
<name>A0ABP9HME5_9ACTN</name>